<keyword evidence="4" id="KW-1185">Reference proteome</keyword>
<dbReference type="Proteomes" id="UP001211065">
    <property type="component" value="Unassembled WGS sequence"/>
</dbReference>
<feature type="compositionally biased region" description="Basic and acidic residues" evidence="2">
    <location>
        <begin position="30"/>
        <end position="39"/>
    </location>
</feature>
<dbReference type="AlphaFoldDB" id="A0AAD5XZZ5"/>
<feature type="compositionally biased region" description="Low complexity" evidence="2">
    <location>
        <begin position="162"/>
        <end position="174"/>
    </location>
</feature>
<evidence type="ECO:0000256" key="1">
    <source>
        <dbReference type="SAM" id="Coils"/>
    </source>
</evidence>
<feature type="compositionally biased region" description="Acidic residues" evidence="2">
    <location>
        <begin position="363"/>
        <end position="373"/>
    </location>
</feature>
<feature type="coiled-coil region" evidence="1">
    <location>
        <begin position="557"/>
        <end position="584"/>
    </location>
</feature>
<feature type="compositionally biased region" description="Basic and acidic residues" evidence="2">
    <location>
        <begin position="125"/>
        <end position="136"/>
    </location>
</feature>
<evidence type="ECO:0000313" key="3">
    <source>
        <dbReference type="EMBL" id="KAJ3218998.1"/>
    </source>
</evidence>
<feature type="region of interest" description="Disordered" evidence="2">
    <location>
        <begin position="434"/>
        <end position="520"/>
    </location>
</feature>
<feature type="region of interest" description="Disordered" evidence="2">
    <location>
        <begin position="1"/>
        <end position="250"/>
    </location>
</feature>
<feature type="compositionally biased region" description="Polar residues" evidence="2">
    <location>
        <begin position="444"/>
        <end position="469"/>
    </location>
</feature>
<name>A0AAD5XZZ5_9FUNG</name>
<gene>
    <name evidence="3" type="ORF">HK099_004847</name>
</gene>
<feature type="region of interest" description="Disordered" evidence="2">
    <location>
        <begin position="363"/>
        <end position="393"/>
    </location>
</feature>
<evidence type="ECO:0000313" key="4">
    <source>
        <dbReference type="Proteomes" id="UP001211065"/>
    </source>
</evidence>
<organism evidence="3 4">
    <name type="scientific">Clydaea vesicula</name>
    <dbReference type="NCBI Taxonomy" id="447962"/>
    <lineage>
        <taxon>Eukaryota</taxon>
        <taxon>Fungi</taxon>
        <taxon>Fungi incertae sedis</taxon>
        <taxon>Chytridiomycota</taxon>
        <taxon>Chytridiomycota incertae sedis</taxon>
        <taxon>Chytridiomycetes</taxon>
        <taxon>Lobulomycetales</taxon>
        <taxon>Lobulomycetaceae</taxon>
        <taxon>Clydaea</taxon>
    </lineage>
</organism>
<keyword evidence="1" id="KW-0175">Coiled coil</keyword>
<proteinExistence type="predicted"/>
<sequence>MSNQHSVPMSTDEFERILDNEVPTRITLSEQRRFSHDSDDNYSLNNNTKIEPYFEQTGISQNPSSKKTYDDDDFDSDLDDAPKKKLTDAQSLAEFLRTTGPPEPRPKSPPPKKKKGTGLFKFGKKSKDDKKVKKEQTPQPEQNVKKHVPLTVAAGYFDEPMKQQPQVKNQQPSQRPNFNNQYGDFPQQQYVPDQAYPPRDPANIQGQIKQQQEVPEFGQRGPSLQTQKALPFPPDGNNSAKQQPVRYPPRQEQNMDLSFQNQQSGASEVIVPVRSLSMQAQTDYPNIYGGYNDGLGHDDMEDEMYSDEEDYELLEDQGFDEEMIRNTEYNALVDNSQIYTEETKPKGGRRVAFAQVDDEISNYEVSDEEDVEGSIEKTGLRPRGSYYPKPGMELENQLSDEIPMIKQRQSSLAYGPPPIEVTSASRSSSFAISAQVKNPGSGPIKQQSPQIPQVSLASQSPPLTTSVSKTPEIPLKQNQNSSNDQQNSPPMNTSSLTSLSNVSSTLTTDQVANKPRVKKKIRHVQIQTRGAITKEGSCQTEFTEEKKKIDLEEEAIVINLKKDNANLSELNFELEKNLENFKIDLIEKDNALEDLKFEMEENRLKFDKLSAHAYKKIKELLMERQMLDMEVSTLREQLHTLQDAQSRQWLENDEDSFN</sequence>
<feature type="compositionally biased region" description="Polar residues" evidence="2">
    <location>
        <begin position="204"/>
        <end position="213"/>
    </location>
</feature>
<accession>A0AAD5XZZ5</accession>
<feature type="compositionally biased region" description="Acidic residues" evidence="2">
    <location>
        <begin position="70"/>
        <end position="79"/>
    </location>
</feature>
<evidence type="ECO:0000256" key="2">
    <source>
        <dbReference type="SAM" id="MobiDB-lite"/>
    </source>
</evidence>
<comment type="caution">
    <text evidence="3">The sequence shown here is derived from an EMBL/GenBank/DDBJ whole genome shotgun (WGS) entry which is preliminary data.</text>
</comment>
<feature type="compositionally biased region" description="Polar residues" evidence="2">
    <location>
        <begin position="57"/>
        <end position="66"/>
    </location>
</feature>
<dbReference type="EMBL" id="JADGJW010000356">
    <property type="protein sequence ID" value="KAJ3218998.1"/>
    <property type="molecule type" value="Genomic_DNA"/>
</dbReference>
<reference evidence="3" key="1">
    <citation type="submission" date="2020-05" db="EMBL/GenBank/DDBJ databases">
        <title>Phylogenomic resolution of chytrid fungi.</title>
        <authorList>
            <person name="Stajich J.E."/>
            <person name="Amses K."/>
            <person name="Simmons R."/>
            <person name="Seto K."/>
            <person name="Myers J."/>
            <person name="Bonds A."/>
            <person name="Quandt C.A."/>
            <person name="Barry K."/>
            <person name="Liu P."/>
            <person name="Grigoriev I."/>
            <person name="Longcore J.E."/>
            <person name="James T.Y."/>
        </authorList>
    </citation>
    <scope>NUCLEOTIDE SEQUENCE</scope>
    <source>
        <strain evidence="3">JEL0476</strain>
    </source>
</reference>
<protein>
    <submittedName>
        <fullName evidence="3">Uncharacterized protein</fullName>
    </submittedName>
</protein>
<feature type="compositionally biased region" description="Polar residues" evidence="2">
    <location>
        <begin position="175"/>
        <end position="191"/>
    </location>
</feature>
<feature type="compositionally biased region" description="Low complexity" evidence="2">
    <location>
        <begin position="477"/>
        <end position="508"/>
    </location>
</feature>